<dbReference type="SMART" id="SM00256">
    <property type="entry name" value="FBOX"/>
    <property type="match status" value="1"/>
</dbReference>
<keyword evidence="3" id="KW-1185">Reference proteome</keyword>
<dbReference type="SUPFAM" id="SSF81383">
    <property type="entry name" value="F-box domain"/>
    <property type="match status" value="1"/>
</dbReference>
<dbReference type="InterPro" id="IPR001810">
    <property type="entry name" value="F-box_dom"/>
</dbReference>
<evidence type="ECO:0000313" key="3">
    <source>
        <dbReference type="Proteomes" id="UP000325081"/>
    </source>
</evidence>
<dbReference type="Pfam" id="PF24750">
    <property type="entry name" value="b-prop_At3g26010-like"/>
    <property type="match status" value="1"/>
</dbReference>
<dbReference type="InterPro" id="IPR011047">
    <property type="entry name" value="Quinoprotein_ADH-like_sf"/>
</dbReference>
<comment type="caution">
    <text evidence="2">The sequence shown here is derived from an EMBL/GenBank/DDBJ whole genome shotgun (WGS) entry which is preliminary data.</text>
</comment>
<accession>A0A5A7PCR6</accession>
<dbReference type="PANTHER" id="PTHR35546">
    <property type="entry name" value="F-BOX PROTEIN INTERACTION DOMAIN PROTEIN-RELATED"/>
    <property type="match status" value="1"/>
</dbReference>
<dbReference type="InterPro" id="IPR055290">
    <property type="entry name" value="At3g26010-like"/>
</dbReference>
<dbReference type="Gene3D" id="1.20.1280.50">
    <property type="match status" value="1"/>
</dbReference>
<dbReference type="PANTHER" id="PTHR35546:SF25">
    <property type="entry name" value="F-BOX DOMAIN-CONTAINING PROTEIN"/>
    <property type="match status" value="1"/>
</dbReference>
<dbReference type="Proteomes" id="UP000325081">
    <property type="component" value="Unassembled WGS sequence"/>
</dbReference>
<feature type="non-terminal residue" evidence="2">
    <location>
        <position position="1"/>
    </location>
</feature>
<protein>
    <submittedName>
        <fullName evidence="2">F-box family protein</fullName>
    </submittedName>
</protein>
<dbReference type="Pfam" id="PF00646">
    <property type="entry name" value="F-box"/>
    <property type="match status" value="1"/>
</dbReference>
<organism evidence="2 3">
    <name type="scientific">Striga asiatica</name>
    <name type="common">Asiatic witchweed</name>
    <name type="synonym">Buchnera asiatica</name>
    <dbReference type="NCBI Taxonomy" id="4170"/>
    <lineage>
        <taxon>Eukaryota</taxon>
        <taxon>Viridiplantae</taxon>
        <taxon>Streptophyta</taxon>
        <taxon>Embryophyta</taxon>
        <taxon>Tracheophyta</taxon>
        <taxon>Spermatophyta</taxon>
        <taxon>Magnoliopsida</taxon>
        <taxon>eudicotyledons</taxon>
        <taxon>Gunneridae</taxon>
        <taxon>Pentapetalae</taxon>
        <taxon>asterids</taxon>
        <taxon>lamiids</taxon>
        <taxon>Lamiales</taxon>
        <taxon>Orobanchaceae</taxon>
        <taxon>Buchnereae</taxon>
        <taxon>Striga</taxon>
    </lineage>
</organism>
<dbReference type="AlphaFoldDB" id="A0A5A7PCR6"/>
<feature type="domain" description="F-box" evidence="1">
    <location>
        <begin position="37"/>
        <end position="83"/>
    </location>
</feature>
<gene>
    <name evidence="2" type="ORF">STAS_06571</name>
</gene>
<proteinExistence type="predicted"/>
<evidence type="ECO:0000313" key="2">
    <source>
        <dbReference type="EMBL" id="GER30619.1"/>
    </source>
</evidence>
<dbReference type="InterPro" id="IPR036047">
    <property type="entry name" value="F-box-like_dom_sf"/>
</dbReference>
<name>A0A5A7PCR6_STRAF</name>
<dbReference type="SUPFAM" id="SSF50998">
    <property type="entry name" value="Quinoprotein alcohol dehydrogenase-like"/>
    <property type="match status" value="1"/>
</dbReference>
<dbReference type="InterPro" id="IPR056592">
    <property type="entry name" value="Beta-prop_At3g26010-like"/>
</dbReference>
<dbReference type="PROSITE" id="PS50181">
    <property type="entry name" value="FBOX"/>
    <property type="match status" value="1"/>
</dbReference>
<dbReference type="OrthoDB" id="605328at2759"/>
<feature type="non-terminal residue" evidence="2">
    <location>
        <position position="445"/>
    </location>
</feature>
<dbReference type="EMBL" id="BKCP01004372">
    <property type="protein sequence ID" value="GER30619.1"/>
    <property type="molecule type" value="Genomic_DNA"/>
</dbReference>
<reference evidence="3" key="1">
    <citation type="journal article" date="2019" name="Curr. Biol.">
        <title>Genome Sequence of Striga asiatica Provides Insight into the Evolution of Plant Parasitism.</title>
        <authorList>
            <person name="Yoshida S."/>
            <person name="Kim S."/>
            <person name="Wafula E.K."/>
            <person name="Tanskanen J."/>
            <person name="Kim Y.M."/>
            <person name="Honaas L."/>
            <person name="Yang Z."/>
            <person name="Spallek T."/>
            <person name="Conn C.E."/>
            <person name="Ichihashi Y."/>
            <person name="Cheong K."/>
            <person name="Cui S."/>
            <person name="Der J.P."/>
            <person name="Gundlach H."/>
            <person name="Jiao Y."/>
            <person name="Hori C."/>
            <person name="Ishida J.K."/>
            <person name="Kasahara H."/>
            <person name="Kiba T."/>
            <person name="Kim M.S."/>
            <person name="Koo N."/>
            <person name="Laohavisit A."/>
            <person name="Lee Y.H."/>
            <person name="Lumba S."/>
            <person name="McCourt P."/>
            <person name="Mortimer J.C."/>
            <person name="Mutuku J.M."/>
            <person name="Nomura T."/>
            <person name="Sasaki-Sekimoto Y."/>
            <person name="Seto Y."/>
            <person name="Wang Y."/>
            <person name="Wakatake T."/>
            <person name="Sakakibara H."/>
            <person name="Demura T."/>
            <person name="Yamaguchi S."/>
            <person name="Yoneyama K."/>
            <person name="Manabe R.I."/>
            <person name="Nelson D.C."/>
            <person name="Schulman A.H."/>
            <person name="Timko M.P."/>
            <person name="dePamphilis C.W."/>
            <person name="Choi D."/>
            <person name="Shirasu K."/>
        </authorList>
    </citation>
    <scope>NUCLEOTIDE SEQUENCE [LARGE SCALE GENOMIC DNA]</scope>
    <source>
        <strain evidence="3">cv. UVA1</strain>
    </source>
</reference>
<evidence type="ECO:0000259" key="1">
    <source>
        <dbReference type="PROSITE" id="PS50181"/>
    </source>
</evidence>
<sequence length="445" mass="51342">FTYTNLIPDEFLQSILSFLPVINHESLFRRSTIHAYYTMTRSLPDDILSDIFLRLPDKSLVRLKVLSKHWHLSISRMCVWREEGDEKVHPLLRWDDRWFSIFRLPFRPVAVDLLDCCNGLLLFLGIQSGLYYVCNLLTRKSVSIPSPPFLMLTYCCCALAFDPSHGSTSYKVIRMDCSLYRADFHVGIYYSSDRCWVRHTLKVDPRLRGDIPLSPSVYFNGDLFRLSDTWNLIRFDLKSVSISVTGLPLSYRECNGLMGCIGVQMDRFMYANESCNVLYVWSLDNDVQSWDLKHRINIYDLTSGILLNNADAPDGCHWIEPVAFDPYSNVIYIGSSLVILRCKLDKDYSLEEVCRVDGNVMFFRGCHSRQAFPYIECLVPFTDAGDACNPSFLKNEDDAFPLRLRPFLFENWRKSRIQISCDVDLISETGRRLPTVDSGDEGCVD</sequence>